<dbReference type="STRING" id="1792290.MSP8886_02762"/>
<reference evidence="1 2" key="1">
    <citation type="submission" date="2016-06" db="EMBL/GenBank/DDBJ databases">
        <authorList>
            <person name="Kjaerup R.B."/>
            <person name="Dalgaard T.S."/>
            <person name="Juul-Madsen H.R."/>
        </authorList>
    </citation>
    <scope>NUCLEOTIDE SEQUENCE [LARGE SCALE GENOMIC DNA]</scope>
    <source>
        <strain evidence="1 2">CECT 8886</strain>
    </source>
</reference>
<organism evidence="1 2">
    <name type="scientific">Marinomonas spartinae</name>
    <dbReference type="NCBI Taxonomy" id="1792290"/>
    <lineage>
        <taxon>Bacteria</taxon>
        <taxon>Pseudomonadati</taxon>
        <taxon>Pseudomonadota</taxon>
        <taxon>Gammaproteobacteria</taxon>
        <taxon>Oceanospirillales</taxon>
        <taxon>Oceanospirillaceae</taxon>
        <taxon>Marinomonas</taxon>
    </lineage>
</organism>
<dbReference type="AlphaFoldDB" id="A0A1A8TL40"/>
<keyword evidence="2" id="KW-1185">Reference proteome</keyword>
<protein>
    <submittedName>
        <fullName evidence="1">Uncharacterized protein</fullName>
    </submittedName>
</protein>
<dbReference type="OrthoDB" id="7064333at2"/>
<evidence type="ECO:0000313" key="1">
    <source>
        <dbReference type="EMBL" id="SBS33468.1"/>
    </source>
</evidence>
<gene>
    <name evidence="1" type="ORF">MSP8886_02762</name>
</gene>
<evidence type="ECO:0000313" key="2">
    <source>
        <dbReference type="Proteomes" id="UP000092544"/>
    </source>
</evidence>
<sequence length="88" mass="9972">MRRVELDSLPKETIQLINEKNPLSEDIGIYDKNGDLSSVIITPAAYAYFLKKIEEDEDKQDSESLTGFDSAKELESAKSIDDFLNEDK</sequence>
<proteinExistence type="predicted"/>
<accession>A0A1A8TL40</accession>
<name>A0A1A8TL40_9GAMM</name>
<dbReference type="Proteomes" id="UP000092544">
    <property type="component" value="Unassembled WGS sequence"/>
</dbReference>
<dbReference type="EMBL" id="FLOB01000006">
    <property type="protein sequence ID" value="SBS33468.1"/>
    <property type="molecule type" value="Genomic_DNA"/>
</dbReference>
<dbReference type="RefSeq" id="WP_067017353.1">
    <property type="nucleotide sequence ID" value="NZ_FLOB01000006.1"/>
</dbReference>